<dbReference type="Proteomes" id="UP000440732">
    <property type="component" value="Unassembled WGS sequence"/>
</dbReference>
<evidence type="ECO:0000313" key="3">
    <source>
        <dbReference type="EMBL" id="KAE8990133.1"/>
    </source>
</evidence>
<evidence type="ECO:0000313" key="12">
    <source>
        <dbReference type="Proteomes" id="UP000429523"/>
    </source>
</evidence>
<dbReference type="EMBL" id="QXFY01000027">
    <property type="protein sequence ID" value="KAE9361316.1"/>
    <property type="molecule type" value="Genomic_DNA"/>
</dbReference>
<evidence type="ECO:0000313" key="7">
    <source>
        <dbReference type="EMBL" id="KAE9234540.1"/>
    </source>
</evidence>
<dbReference type="EMBL" id="QXGF01000007">
    <property type="protein sequence ID" value="KAE8950114.1"/>
    <property type="molecule type" value="Genomic_DNA"/>
</dbReference>
<evidence type="ECO:0000313" key="8">
    <source>
        <dbReference type="EMBL" id="KAE9238068.1"/>
    </source>
</evidence>
<evidence type="ECO:0000313" key="18">
    <source>
        <dbReference type="Proteomes" id="UP000460718"/>
    </source>
</evidence>
<proteinExistence type="predicted"/>
<dbReference type="EMBL" id="QXFZ01000501">
    <property type="protein sequence ID" value="KAE9113992.1"/>
    <property type="molecule type" value="Genomic_DNA"/>
</dbReference>
<evidence type="ECO:0000313" key="15">
    <source>
        <dbReference type="Proteomes" id="UP000440367"/>
    </source>
</evidence>
<dbReference type="EMBL" id="QXFX01000007">
    <property type="protein sequence ID" value="KAE9139986.1"/>
    <property type="molecule type" value="Genomic_DNA"/>
</dbReference>
<dbReference type="EMBL" id="QXGA01000005">
    <property type="protein sequence ID" value="KAE9155813.1"/>
    <property type="molecule type" value="Genomic_DNA"/>
</dbReference>
<dbReference type="EMBL" id="QXGE01000248">
    <property type="protein sequence ID" value="KAE9318658.1"/>
    <property type="molecule type" value="Genomic_DNA"/>
</dbReference>
<evidence type="ECO:0000313" key="11">
    <source>
        <dbReference type="EMBL" id="KAE9361316.1"/>
    </source>
</evidence>
<evidence type="ECO:0000313" key="16">
    <source>
        <dbReference type="Proteomes" id="UP000440732"/>
    </source>
</evidence>
<dbReference type="Proteomes" id="UP000486351">
    <property type="component" value="Unassembled WGS sequence"/>
</dbReference>
<dbReference type="Proteomes" id="UP000488956">
    <property type="component" value="Unassembled WGS sequence"/>
</dbReference>
<dbReference type="Proteomes" id="UP000429523">
    <property type="component" value="Unassembled WGS sequence"/>
</dbReference>
<evidence type="ECO:0000313" key="5">
    <source>
        <dbReference type="EMBL" id="KAE9139986.1"/>
    </source>
</evidence>
<dbReference type="Proteomes" id="UP000460718">
    <property type="component" value="Unassembled WGS sequence"/>
</dbReference>
<reference evidence="12 13" key="1">
    <citation type="submission" date="2018-08" db="EMBL/GenBank/DDBJ databases">
        <title>Genomic investigation of the strawberry pathogen Phytophthora fragariae indicates pathogenicity is determined by transcriptional variation in three key races.</title>
        <authorList>
            <person name="Adams T.M."/>
            <person name="Armitage A.D."/>
            <person name="Sobczyk M.K."/>
            <person name="Bates H.J."/>
            <person name="Dunwell J.M."/>
            <person name="Nellist C.F."/>
            <person name="Harrison R.J."/>
        </authorList>
    </citation>
    <scope>NUCLEOTIDE SEQUENCE [LARGE SCALE GENOMIC DNA]</scope>
    <source>
        <strain evidence="10 14">A4</strain>
        <strain evidence="9 15">BC-1</strain>
        <strain evidence="7 19">BC-23</strain>
        <strain evidence="8 13">NOV-27</strain>
        <strain evidence="6 16">NOV-5</strain>
        <strain evidence="4 17">NOV-71</strain>
        <strain evidence="11 20">NOV-77</strain>
        <strain evidence="2 12">NOV-9</strain>
        <strain evidence="5 21">ONT-3</strain>
        <strain evidence="3 18">SCRP245</strain>
    </source>
</reference>
<evidence type="ECO:0000313" key="19">
    <source>
        <dbReference type="Proteomes" id="UP000476176"/>
    </source>
</evidence>
<dbReference type="EMBL" id="QXFW01001481">
    <property type="protein sequence ID" value="KAE8990133.1"/>
    <property type="molecule type" value="Genomic_DNA"/>
</dbReference>
<accession>A0A6A3ZP22</accession>
<dbReference type="Proteomes" id="UP000440367">
    <property type="component" value="Unassembled WGS sequence"/>
</dbReference>
<name>A0A6A3ZP22_9STRA</name>
<sequence length="53" mass="5980">MVAFLCLLVGILNRNVLHCVDNGPHNILPKMCWRISRATSISITVLRDLMCLD</sequence>
<feature type="chain" id="PRO_5036381001" evidence="1">
    <location>
        <begin position="20"/>
        <end position="53"/>
    </location>
</feature>
<evidence type="ECO:0000313" key="4">
    <source>
        <dbReference type="EMBL" id="KAE9113992.1"/>
    </source>
</evidence>
<keyword evidence="13" id="KW-1185">Reference proteome</keyword>
<evidence type="ECO:0000313" key="20">
    <source>
        <dbReference type="Proteomes" id="UP000486351"/>
    </source>
</evidence>
<dbReference type="Proteomes" id="UP000437068">
    <property type="component" value="Unassembled WGS sequence"/>
</dbReference>
<dbReference type="Proteomes" id="UP000433483">
    <property type="component" value="Unassembled WGS sequence"/>
</dbReference>
<comment type="caution">
    <text evidence="8">The sequence shown here is derived from an EMBL/GenBank/DDBJ whole genome shotgun (WGS) entry which is preliminary data.</text>
</comment>
<evidence type="ECO:0000256" key="1">
    <source>
        <dbReference type="SAM" id="SignalP"/>
    </source>
</evidence>
<feature type="signal peptide" evidence="1">
    <location>
        <begin position="1"/>
        <end position="19"/>
    </location>
</feature>
<evidence type="ECO:0000313" key="14">
    <source>
        <dbReference type="Proteomes" id="UP000437068"/>
    </source>
</evidence>
<evidence type="ECO:0000313" key="13">
    <source>
        <dbReference type="Proteomes" id="UP000433483"/>
    </source>
</evidence>
<evidence type="ECO:0000313" key="9">
    <source>
        <dbReference type="EMBL" id="KAE9258228.1"/>
    </source>
</evidence>
<protein>
    <submittedName>
        <fullName evidence="8">Uncharacterized protein</fullName>
    </submittedName>
</protein>
<dbReference type="EMBL" id="QXGC01000456">
    <property type="protein sequence ID" value="KAE9234540.1"/>
    <property type="molecule type" value="Genomic_DNA"/>
</dbReference>
<evidence type="ECO:0000313" key="2">
    <source>
        <dbReference type="EMBL" id="KAE8950114.1"/>
    </source>
</evidence>
<dbReference type="Proteomes" id="UP000476176">
    <property type="component" value="Unassembled WGS sequence"/>
</dbReference>
<keyword evidence="1" id="KW-0732">Signal</keyword>
<evidence type="ECO:0000313" key="21">
    <source>
        <dbReference type="Proteomes" id="UP000488956"/>
    </source>
</evidence>
<dbReference type="EMBL" id="QXGB01000007">
    <property type="protein sequence ID" value="KAE9238068.1"/>
    <property type="molecule type" value="Genomic_DNA"/>
</dbReference>
<gene>
    <name evidence="10" type="ORF">PF001_g6259</name>
    <name evidence="9" type="ORF">PF002_g255</name>
    <name evidence="7" type="ORF">PF004_g9348</name>
    <name evidence="8" type="ORF">PF005_g404</name>
    <name evidence="6" type="ORF">PF006_g280</name>
    <name evidence="4" type="ORF">PF007_g10549</name>
    <name evidence="11" type="ORF">PF008_g1163</name>
    <name evidence="2" type="ORF">PF009_g356</name>
    <name evidence="5" type="ORF">PF010_g345</name>
    <name evidence="3" type="ORF">PF011_g18477</name>
</gene>
<dbReference type="AlphaFoldDB" id="A0A6A3ZP22"/>
<dbReference type="Proteomes" id="UP000441208">
    <property type="component" value="Unassembled WGS sequence"/>
</dbReference>
<evidence type="ECO:0000313" key="10">
    <source>
        <dbReference type="EMBL" id="KAE9318658.1"/>
    </source>
</evidence>
<organism evidence="8 13">
    <name type="scientific">Phytophthora fragariae</name>
    <dbReference type="NCBI Taxonomy" id="53985"/>
    <lineage>
        <taxon>Eukaryota</taxon>
        <taxon>Sar</taxon>
        <taxon>Stramenopiles</taxon>
        <taxon>Oomycota</taxon>
        <taxon>Peronosporomycetes</taxon>
        <taxon>Peronosporales</taxon>
        <taxon>Peronosporaceae</taxon>
        <taxon>Phytophthora</taxon>
    </lineage>
</organism>
<evidence type="ECO:0000313" key="6">
    <source>
        <dbReference type="EMBL" id="KAE9155813.1"/>
    </source>
</evidence>
<dbReference type="EMBL" id="QXGD01000005">
    <property type="protein sequence ID" value="KAE9258228.1"/>
    <property type="molecule type" value="Genomic_DNA"/>
</dbReference>
<evidence type="ECO:0000313" key="17">
    <source>
        <dbReference type="Proteomes" id="UP000441208"/>
    </source>
</evidence>